<proteinExistence type="predicted"/>
<dbReference type="AlphaFoldDB" id="A0AAV7Q2F4"/>
<gene>
    <name evidence="2" type="ORF">NDU88_000208</name>
</gene>
<evidence type="ECO:0000313" key="2">
    <source>
        <dbReference type="EMBL" id="KAJ1133732.1"/>
    </source>
</evidence>
<feature type="region of interest" description="Disordered" evidence="1">
    <location>
        <begin position="24"/>
        <end position="79"/>
    </location>
</feature>
<evidence type="ECO:0000313" key="3">
    <source>
        <dbReference type="Proteomes" id="UP001066276"/>
    </source>
</evidence>
<reference evidence="2" key="1">
    <citation type="journal article" date="2022" name="bioRxiv">
        <title>Sequencing and chromosome-scale assembly of the giantPleurodeles waltlgenome.</title>
        <authorList>
            <person name="Brown T."/>
            <person name="Elewa A."/>
            <person name="Iarovenko S."/>
            <person name="Subramanian E."/>
            <person name="Araus A.J."/>
            <person name="Petzold A."/>
            <person name="Susuki M."/>
            <person name="Suzuki K.-i.T."/>
            <person name="Hayashi T."/>
            <person name="Toyoda A."/>
            <person name="Oliveira C."/>
            <person name="Osipova E."/>
            <person name="Leigh N.D."/>
            <person name="Simon A."/>
            <person name="Yun M.H."/>
        </authorList>
    </citation>
    <scope>NUCLEOTIDE SEQUENCE</scope>
    <source>
        <strain evidence="2">20211129_DDA</strain>
        <tissue evidence="2">Liver</tissue>
    </source>
</reference>
<dbReference type="Proteomes" id="UP001066276">
    <property type="component" value="Chromosome 6"/>
</dbReference>
<keyword evidence="3" id="KW-1185">Reference proteome</keyword>
<protein>
    <submittedName>
        <fullName evidence="2">Uncharacterized protein</fullName>
    </submittedName>
</protein>
<organism evidence="2 3">
    <name type="scientific">Pleurodeles waltl</name>
    <name type="common">Iberian ribbed newt</name>
    <dbReference type="NCBI Taxonomy" id="8319"/>
    <lineage>
        <taxon>Eukaryota</taxon>
        <taxon>Metazoa</taxon>
        <taxon>Chordata</taxon>
        <taxon>Craniata</taxon>
        <taxon>Vertebrata</taxon>
        <taxon>Euteleostomi</taxon>
        <taxon>Amphibia</taxon>
        <taxon>Batrachia</taxon>
        <taxon>Caudata</taxon>
        <taxon>Salamandroidea</taxon>
        <taxon>Salamandridae</taxon>
        <taxon>Pleurodelinae</taxon>
        <taxon>Pleurodeles</taxon>
    </lineage>
</organism>
<comment type="caution">
    <text evidence="2">The sequence shown here is derived from an EMBL/GenBank/DDBJ whole genome shotgun (WGS) entry which is preliminary data.</text>
</comment>
<name>A0AAV7Q2F4_PLEWA</name>
<evidence type="ECO:0000256" key="1">
    <source>
        <dbReference type="SAM" id="MobiDB-lite"/>
    </source>
</evidence>
<dbReference type="EMBL" id="JANPWB010000010">
    <property type="protein sequence ID" value="KAJ1133732.1"/>
    <property type="molecule type" value="Genomic_DNA"/>
</dbReference>
<sequence length="152" mass="16682">MGWCSRLSGYTDSIQEKHCSRSRANSVSGCPGDRKTDVRDVNPDFRVYEDENSDDGGRVEEENADRRRTETDGGTKEEPTTLYDTFLDLVNARLIFCPVSLPLRDCISPDLGMGCVACCPATRTPFKKNTVRAAARTASPVVLATERPTSGT</sequence>
<accession>A0AAV7Q2F4</accession>
<feature type="compositionally biased region" description="Basic and acidic residues" evidence="1">
    <location>
        <begin position="32"/>
        <end position="79"/>
    </location>
</feature>